<keyword evidence="2" id="KW-1185">Reference proteome</keyword>
<evidence type="ECO:0000313" key="1">
    <source>
        <dbReference type="EMBL" id="KAI8530794.1"/>
    </source>
</evidence>
<proteinExistence type="predicted"/>
<evidence type="ECO:0000313" key="2">
    <source>
        <dbReference type="Proteomes" id="UP001062846"/>
    </source>
</evidence>
<reference evidence="1" key="1">
    <citation type="submission" date="2022-02" db="EMBL/GenBank/DDBJ databases">
        <title>Plant Genome Project.</title>
        <authorList>
            <person name="Zhang R.-G."/>
        </authorList>
    </citation>
    <scope>NUCLEOTIDE SEQUENCE</scope>
    <source>
        <strain evidence="1">AT1</strain>
    </source>
</reference>
<sequence length="136" mass="15214">MSVASNMFEDSNAERDFKYGDGEFFTNPEISFTPSTPSEANPQRGMEAESKFRSGAEASTSAQSEHDVGVGEDRQVADLYKKAQVCPHTHFLNGYPEEYRNFCRVYGIPDNVVISRVTSDQIKDKADNKPEHITVL</sequence>
<name>A0ACC0LR04_RHOML</name>
<organism evidence="1 2">
    <name type="scientific">Rhododendron molle</name>
    <name type="common">Chinese azalea</name>
    <name type="synonym">Azalea mollis</name>
    <dbReference type="NCBI Taxonomy" id="49168"/>
    <lineage>
        <taxon>Eukaryota</taxon>
        <taxon>Viridiplantae</taxon>
        <taxon>Streptophyta</taxon>
        <taxon>Embryophyta</taxon>
        <taxon>Tracheophyta</taxon>
        <taxon>Spermatophyta</taxon>
        <taxon>Magnoliopsida</taxon>
        <taxon>eudicotyledons</taxon>
        <taxon>Gunneridae</taxon>
        <taxon>Pentapetalae</taxon>
        <taxon>asterids</taxon>
        <taxon>Ericales</taxon>
        <taxon>Ericaceae</taxon>
        <taxon>Ericoideae</taxon>
        <taxon>Rhodoreae</taxon>
        <taxon>Rhododendron</taxon>
    </lineage>
</organism>
<accession>A0ACC0LR04</accession>
<gene>
    <name evidence="1" type="ORF">RHMOL_Rhmol11G0087000</name>
</gene>
<dbReference type="EMBL" id="CM046398">
    <property type="protein sequence ID" value="KAI8530794.1"/>
    <property type="molecule type" value="Genomic_DNA"/>
</dbReference>
<comment type="caution">
    <text evidence="1">The sequence shown here is derived from an EMBL/GenBank/DDBJ whole genome shotgun (WGS) entry which is preliminary data.</text>
</comment>
<protein>
    <submittedName>
        <fullName evidence="1">Uncharacterized protein</fullName>
    </submittedName>
</protein>
<dbReference type="Proteomes" id="UP001062846">
    <property type="component" value="Chromosome 11"/>
</dbReference>